<sequence>MALRIDLVSMNLGIAAVFVCDQPGGEAILVIKWWLIGVNPVATDKGHIGLRTTF</sequence>
<evidence type="ECO:0000313" key="1">
    <source>
        <dbReference type="EMBL" id="VDD47538.1"/>
    </source>
</evidence>
<accession>A0A3P6F4Y8</accession>
<reference evidence="1" key="1">
    <citation type="submission" date="2018-11" db="EMBL/GenBank/DDBJ databases">
        <authorList>
            <consortium name="Genoscope - CEA"/>
            <person name="William W."/>
        </authorList>
    </citation>
    <scope>NUCLEOTIDE SEQUENCE</scope>
</reference>
<dbReference type="EMBL" id="LR031877">
    <property type="protein sequence ID" value="VDD47538.1"/>
    <property type="molecule type" value="Genomic_DNA"/>
</dbReference>
<proteinExistence type="predicted"/>
<organism evidence="1">
    <name type="scientific">Brassica oleracea</name>
    <name type="common">Wild cabbage</name>
    <dbReference type="NCBI Taxonomy" id="3712"/>
    <lineage>
        <taxon>Eukaryota</taxon>
        <taxon>Viridiplantae</taxon>
        <taxon>Streptophyta</taxon>
        <taxon>Embryophyta</taxon>
        <taxon>Tracheophyta</taxon>
        <taxon>Spermatophyta</taxon>
        <taxon>Magnoliopsida</taxon>
        <taxon>eudicotyledons</taxon>
        <taxon>Gunneridae</taxon>
        <taxon>Pentapetalae</taxon>
        <taxon>rosids</taxon>
        <taxon>malvids</taxon>
        <taxon>Brassicales</taxon>
        <taxon>Brassicaceae</taxon>
        <taxon>Brassiceae</taxon>
        <taxon>Brassica</taxon>
    </lineage>
</organism>
<dbReference type="AlphaFoldDB" id="A0A3P6F4Y8"/>
<gene>
    <name evidence="1" type="ORF">BOLC5T35085H</name>
</gene>
<name>A0A3P6F4Y8_BRAOL</name>
<protein>
    <submittedName>
        <fullName evidence="1">Uncharacterized protein</fullName>
    </submittedName>
</protein>